<keyword evidence="2" id="KW-1185">Reference proteome</keyword>
<dbReference type="Gene3D" id="2.70.98.10">
    <property type="match status" value="1"/>
</dbReference>
<name>A0A031LJS6_9CREN</name>
<comment type="caution">
    <text evidence="1">The sequence shown here is derived from an EMBL/GenBank/DDBJ whole genome shotgun (WGS) entry which is preliminary data.</text>
</comment>
<reference evidence="1 2" key="1">
    <citation type="submission" date="2014-03" db="EMBL/GenBank/DDBJ databases">
        <title>Draft genome sequence of the novel thermoacidophilic archaea Acidianus copahuensis ALE1 strain, isolated from Copahue volcanic area in Neuquen Argentina.</title>
        <authorList>
            <person name="Urbieta M.S."/>
            <person name="Rascovan N."/>
            <person name="Castro C."/>
            <person name="Revale S."/>
            <person name="Giaveno M.A."/>
            <person name="Vazquez M.P."/>
            <person name="Donati E.R."/>
        </authorList>
    </citation>
    <scope>NUCLEOTIDE SEQUENCE [LARGE SCALE GENOMIC DNA]</scope>
    <source>
        <strain evidence="1 2">ALE1</strain>
    </source>
</reference>
<dbReference type="OrthoDB" id="39584at2157"/>
<evidence type="ECO:0000313" key="2">
    <source>
        <dbReference type="Proteomes" id="UP000024332"/>
    </source>
</evidence>
<dbReference type="PANTHER" id="PTHR10091:SF0">
    <property type="entry name" value="GALACTOSE MUTAROTASE"/>
    <property type="match status" value="1"/>
</dbReference>
<dbReference type="EMBL" id="JFZT01000061">
    <property type="protein sequence ID" value="EZQ01796.1"/>
    <property type="molecule type" value="Genomic_DNA"/>
</dbReference>
<proteinExistence type="predicted"/>
<dbReference type="InterPro" id="IPR008183">
    <property type="entry name" value="Aldose_1/G6P_1-epimerase"/>
</dbReference>
<dbReference type="Pfam" id="PF01263">
    <property type="entry name" value="Aldose_epim"/>
    <property type="match status" value="1"/>
</dbReference>
<organism evidence="1 2">
    <name type="scientific">Candidatus Acidianus copahuensis</name>
    <dbReference type="NCBI Taxonomy" id="1160895"/>
    <lineage>
        <taxon>Archaea</taxon>
        <taxon>Thermoproteota</taxon>
        <taxon>Thermoprotei</taxon>
        <taxon>Sulfolobales</taxon>
        <taxon>Sulfolobaceae</taxon>
        <taxon>Acidianus</taxon>
    </lineage>
</organism>
<gene>
    <name evidence="1" type="ORF">CM19_12030</name>
</gene>
<dbReference type="GO" id="GO:0033499">
    <property type="term" value="P:galactose catabolic process via UDP-galactose, Leloir pathway"/>
    <property type="evidence" value="ECO:0007669"/>
    <property type="project" value="TreeGrafter"/>
</dbReference>
<sequence length="270" mass="30868">MPFIKARKAKAKALRKGAYLSLLYIEGLEILKPGIYEHLTHGGMAILLPYANRVFNATYTWEGRTYHLPKAKGQNYSIHGLVRNKIWKVRRFDKSSITMEYTLSHKGYPTILNCFVTYSLSSNGLTVNLEVKNIGDIRSPLTVGFHPYFIFKNTWKLECEENVNILNISPEKVTQRSQECSKIRFPNSFDTTFKGGGELILISEDRKLKIRRNNMEFFQVYNGEWAGNDSVAIEPMSGPPYAFNNGYGLSAIEPYQTLKFGFNIIVEKLV</sequence>
<dbReference type="SUPFAM" id="SSF74650">
    <property type="entry name" value="Galactose mutarotase-like"/>
    <property type="match status" value="1"/>
</dbReference>
<dbReference type="InterPro" id="IPR011013">
    <property type="entry name" value="Gal_mutarotase_sf_dom"/>
</dbReference>
<dbReference type="RefSeq" id="WP_048100579.1">
    <property type="nucleotide sequence ID" value="NZ_JFZT01000061.1"/>
</dbReference>
<dbReference type="STRING" id="1160895.CM19_12030"/>
<dbReference type="GO" id="GO:0004034">
    <property type="term" value="F:aldose 1-epimerase activity"/>
    <property type="evidence" value="ECO:0007669"/>
    <property type="project" value="TreeGrafter"/>
</dbReference>
<dbReference type="GO" id="GO:0030246">
    <property type="term" value="F:carbohydrate binding"/>
    <property type="evidence" value="ECO:0007669"/>
    <property type="project" value="InterPro"/>
</dbReference>
<dbReference type="PANTHER" id="PTHR10091">
    <property type="entry name" value="ALDOSE-1-EPIMERASE"/>
    <property type="match status" value="1"/>
</dbReference>
<accession>A0A031LJS6</accession>
<dbReference type="CDD" id="cd01081">
    <property type="entry name" value="Aldose_epim"/>
    <property type="match status" value="1"/>
</dbReference>
<dbReference type="GO" id="GO:0006006">
    <property type="term" value="P:glucose metabolic process"/>
    <property type="evidence" value="ECO:0007669"/>
    <property type="project" value="TreeGrafter"/>
</dbReference>
<evidence type="ECO:0000313" key="1">
    <source>
        <dbReference type="EMBL" id="EZQ01796.1"/>
    </source>
</evidence>
<dbReference type="AlphaFoldDB" id="A0A031LJS6"/>
<protein>
    <submittedName>
        <fullName evidence="1">Aldose epimerase</fullName>
    </submittedName>
</protein>
<dbReference type="InterPro" id="IPR014718">
    <property type="entry name" value="GH-type_carb-bd"/>
</dbReference>
<dbReference type="Proteomes" id="UP000024332">
    <property type="component" value="Unassembled WGS sequence"/>
</dbReference>